<keyword evidence="4 7" id="KW-0812">Transmembrane</keyword>
<evidence type="ECO:0000256" key="7">
    <source>
        <dbReference type="RuleBase" id="RU000320"/>
    </source>
</evidence>
<dbReference type="GO" id="GO:0005886">
    <property type="term" value="C:plasma membrane"/>
    <property type="evidence" value="ECO:0007669"/>
    <property type="project" value="UniProtKB-SubCell"/>
</dbReference>
<evidence type="ECO:0000256" key="6">
    <source>
        <dbReference type="ARBA" id="ARBA00023136"/>
    </source>
</evidence>
<evidence type="ECO:0000256" key="4">
    <source>
        <dbReference type="ARBA" id="ARBA00022692"/>
    </source>
</evidence>
<feature type="transmembrane region" description="Helical" evidence="8">
    <location>
        <begin position="107"/>
        <end position="126"/>
    </location>
</feature>
<feature type="transmembrane region" description="Helical" evidence="8">
    <location>
        <begin position="6"/>
        <end position="24"/>
    </location>
</feature>
<feature type="transmembrane region" description="Helical" evidence="8">
    <location>
        <begin position="31"/>
        <end position="52"/>
    </location>
</feature>
<protein>
    <submittedName>
        <fullName evidence="10">Multisubunit sodium/proton antiporter, MrpD subunit</fullName>
    </submittedName>
</protein>
<feature type="transmembrane region" description="Helical" evidence="8">
    <location>
        <begin position="269"/>
        <end position="292"/>
    </location>
</feature>
<dbReference type="Proteomes" id="UP000182719">
    <property type="component" value="Unassembled WGS sequence"/>
</dbReference>
<feature type="transmembrane region" description="Helical" evidence="8">
    <location>
        <begin position="368"/>
        <end position="390"/>
    </location>
</feature>
<dbReference type="EMBL" id="FOAP01000005">
    <property type="protein sequence ID" value="SEL33590.1"/>
    <property type="molecule type" value="Genomic_DNA"/>
</dbReference>
<feature type="transmembrane region" description="Helical" evidence="8">
    <location>
        <begin position="132"/>
        <end position="150"/>
    </location>
</feature>
<reference evidence="11" key="1">
    <citation type="submission" date="2016-10" db="EMBL/GenBank/DDBJ databases">
        <authorList>
            <person name="Varghese N."/>
            <person name="Submissions S."/>
        </authorList>
    </citation>
    <scope>NUCLEOTIDE SEQUENCE [LARGE SCALE GENOMIC DNA]</scope>
    <source>
        <strain evidence="11">DSM 17044</strain>
    </source>
</reference>
<feature type="transmembrane region" description="Helical" evidence="8">
    <location>
        <begin position="237"/>
        <end position="257"/>
    </location>
</feature>
<evidence type="ECO:0000313" key="10">
    <source>
        <dbReference type="EMBL" id="SEL33590.1"/>
    </source>
</evidence>
<evidence type="ECO:0000259" key="9">
    <source>
        <dbReference type="Pfam" id="PF00361"/>
    </source>
</evidence>
<dbReference type="GO" id="GO:0042773">
    <property type="term" value="P:ATP synthesis coupled electron transport"/>
    <property type="evidence" value="ECO:0007669"/>
    <property type="project" value="InterPro"/>
</dbReference>
<organism evidence="10 11">
    <name type="scientific">Stigmatella aurantiaca</name>
    <dbReference type="NCBI Taxonomy" id="41"/>
    <lineage>
        <taxon>Bacteria</taxon>
        <taxon>Pseudomonadati</taxon>
        <taxon>Myxococcota</taxon>
        <taxon>Myxococcia</taxon>
        <taxon>Myxococcales</taxon>
        <taxon>Cystobacterineae</taxon>
        <taxon>Archangiaceae</taxon>
        <taxon>Stigmatella</taxon>
    </lineage>
</organism>
<dbReference type="PANTHER" id="PTHR42703:SF1">
    <property type="entry name" value="NA(+)_H(+) ANTIPORTER SUBUNIT D1"/>
    <property type="match status" value="1"/>
</dbReference>
<proteinExistence type="inferred from homology"/>
<feature type="transmembrane region" description="Helical" evidence="8">
    <location>
        <begin position="402"/>
        <end position="423"/>
    </location>
</feature>
<evidence type="ECO:0000256" key="8">
    <source>
        <dbReference type="SAM" id="Phobius"/>
    </source>
</evidence>
<dbReference type="PANTHER" id="PTHR42703">
    <property type="entry name" value="NADH DEHYDROGENASE"/>
    <property type="match status" value="1"/>
</dbReference>
<evidence type="ECO:0000256" key="2">
    <source>
        <dbReference type="ARBA" id="ARBA00005346"/>
    </source>
</evidence>
<dbReference type="InterPro" id="IPR003918">
    <property type="entry name" value="NADH_UbQ_OxRdtase"/>
</dbReference>
<feature type="transmembrane region" description="Helical" evidence="8">
    <location>
        <begin position="204"/>
        <end position="225"/>
    </location>
</feature>
<comment type="subcellular location">
    <subcellularLocation>
        <location evidence="1">Cell membrane</location>
        <topology evidence="1">Multi-pass membrane protein</topology>
    </subcellularLocation>
    <subcellularLocation>
        <location evidence="7">Membrane</location>
        <topology evidence="7">Multi-pass membrane protein</topology>
    </subcellularLocation>
</comment>
<dbReference type="InterPro" id="IPR001750">
    <property type="entry name" value="ND/Mrp_TM"/>
</dbReference>
<feature type="transmembrane region" description="Helical" evidence="8">
    <location>
        <begin position="444"/>
        <end position="463"/>
    </location>
</feature>
<feature type="transmembrane region" description="Helical" evidence="8">
    <location>
        <begin position="323"/>
        <end position="347"/>
    </location>
</feature>
<dbReference type="PRINTS" id="PR01437">
    <property type="entry name" value="NUOXDRDTASE4"/>
</dbReference>
<dbReference type="InterPro" id="IPR050586">
    <property type="entry name" value="CPA3_Na-H_Antiporter_D"/>
</dbReference>
<evidence type="ECO:0000256" key="5">
    <source>
        <dbReference type="ARBA" id="ARBA00022989"/>
    </source>
</evidence>
<evidence type="ECO:0000313" key="11">
    <source>
        <dbReference type="Proteomes" id="UP000182719"/>
    </source>
</evidence>
<evidence type="ECO:0000256" key="1">
    <source>
        <dbReference type="ARBA" id="ARBA00004651"/>
    </source>
</evidence>
<feature type="transmembrane region" description="Helical" evidence="8">
    <location>
        <begin position="299"/>
        <end position="317"/>
    </location>
</feature>
<dbReference type="RefSeq" id="WP_075006568.1">
    <property type="nucleotide sequence ID" value="NZ_FOAP01000005.1"/>
</dbReference>
<comment type="similarity">
    <text evidence="2">Belongs to the CPA3 antiporters (TC 2.A.63) subunit D family.</text>
</comment>
<name>A0A1H7PCS7_STIAU</name>
<feature type="transmembrane region" description="Helical" evidence="8">
    <location>
        <begin position="162"/>
        <end position="184"/>
    </location>
</feature>
<gene>
    <name evidence="10" type="ORF">SAMN05444354_105250</name>
</gene>
<keyword evidence="11" id="KW-1185">Reference proteome</keyword>
<keyword evidence="5 8" id="KW-1133">Transmembrane helix</keyword>
<keyword evidence="6 8" id="KW-0472">Membrane</keyword>
<feature type="transmembrane region" description="Helical" evidence="8">
    <location>
        <begin position="72"/>
        <end position="95"/>
    </location>
</feature>
<dbReference type="Pfam" id="PF00361">
    <property type="entry name" value="Proton_antipo_M"/>
    <property type="match status" value="1"/>
</dbReference>
<sequence length="494" mass="51804">MTNLLILPVLIPLAAAALSLLLPARAGLRRALALGATAALTGVAAWLLSAVWHQGVQVLRVGGWEAPVGITLAADLLSAMMVLLSGAMSFLCVVYSAGSLEARQEAGAHYPLVLVMLAGVCGSFLTADLFNLFVWFELMLVASFVLLALEAERERLEACLKYMTLSLLGSALFLIALALLYAVGGSLNLADLAQRLPGTRQPPLATAAAMLLLAVFGLKSAAFPFSFWLPAAYHTPPVAVTALFSAMLTKVGVYALYRTFPLLFAGDPGLTQPVILAMAVLSMVAGVAGAVVQYDLRRLLAFEIISQVGYLLVGLGLSSRAALAAAIAYWVHYVCAKSALFFVTGAVERVTGTHQLEKMGGLSRTHPLLGLLFLVPALSLAGIPPFSGFFAKMALLRAALRAESWGVAAAGAAVGLLTLYILMKVWREVFWKTPPQEARGTPGPLAMLGPCVVLALVMVGLGLGAQPLFVLSDAAAGQLLDRDTYIHAVLGGAP</sequence>
<dbReference type="AlphaFoldDB" id="A0A1H7PCS7"/>
<evidence type="ECO:0000256" key="3">
    <source>
        <dbReference type="ARBA" id="ARBA00022475"/>
    </source>
</evidence>
<dbReference type="GO" id="GO:0008137">
    <property type="term" value="F:NADH dehydrogenase (ubiquinone) activity"/>
    <property type="evidence" value="ECO:0007669"/>
    <property type="project" value="InterPro"/>
</dbReference>
<keyword evidence="3" id="KW-1003">Cell membrane</keyword>
<feature type="domain" description="NADH:quinone oxidoreductase/Mrp antiporter transmembrane" evidence="9">
    <location>
        <begin position="128"/>
        <end position="415"/>
    </location>
</feature>
<dbReference type="OrthoDB" id="9781596at2"/>
<accession>A0A1H7PCS7</accession>